<comment type="caution">
    <text evidence="3">The sequence shown here is derived from an EMBL/GenBank/DDBJ whole genome shotgun (WGS) entry which is preliminary data.</text>
</comment>
<evidence type="ECO:0000313" key="4">
    <source>
        <dbReference type="Proteomes" id="UP000682733"/>
    </source>
</evidence>
<gene>
    <name evidence="2" type="ORF">OVA965_LOCUS40007</name>
    <name evidence="3" type="ORF">TMI583_LOCUS41396</name>
</gene>
<proteinExistence type="predicted"/>
<feature type="region of interest" description="Disordered" evidence="1">
    <location>
        <begin position="44"/>
        <end position="73"/>
    </location>
</feature>
<protein>
    <submittedName>
        <fullName evidence="3">Uncharacterized protein</fullName>
    </submittedName>
</protein>
<accession>A0A8S2UVQ3</accession>
<organism evidence="3 4">
    <name type="scientific">Didymodactylos carnosus</name>
    <dbReference type="NCBI Taxonomy" id="1234261"/>
    <lineage>
        <taxon>Eukaryota</taxon>
        <taxon>Metazoa</taxon>
        <taxon>Spiralia</taxon>
        <taxon>Gnathifera</taxon>
        <taxon>Rotifera</taxon>
        <taxon>Eurotatoria</taxon>
        <taxon>Bdelloidea</taxon>
        <taxon>Philodinida</taxon>
        <taxon>Philodinidae</taxon>
        <taxon>Didymodactylos</taxon>
    </lineage>
</organism>
<evidence type="ECO:0000313" key="3">
    <source>
        <dbReference type="EMBL" id="CAF4357451.1"/>
    </source>
</evidence>
<dbReference type="Proteomes" id="UP000677228">
    <property type="component" value="Unassembled WGS sequence"/>
</dbReference>
<dbReference type="EMBL" id="CAJOBA010065256">
    <property type="protein sequence ID" value="CAF4357451.1"/>
    <property type="molecule type" value="Genomic_DNA"/>
</dbReference>
<dbReference type="Proteomes" id="UP000682733">
    <property type="component" value="Unassembled WGS sequence"/>
</dbReference>
<reference evidence="3" key="1">
    <citation type="submission" date="2021-02" db="EMBL/GenBank/DDBJ databases">
        <authorList>
            <person name="Nowell W R."/>
        </authorList>
    </citation>
    <scope>NUCLEOTIDE SEQUENCE</scope>
</reference>
<feature type="non-terminal residue" evidence="3">
    <location>
        <position position="105"/>
    </location>
</feature>
<dbReference type="AlphaFoldDB" id="A0A8S2UVQ3"/>
<dbReference type="EMBL" id="CAJNOK010042565">
    <property type="protein sequence ID" value="CAF1564630.1"/>
    <property type="molecule type" value="Genomic_DNA"/>
</dbReference>
<name>A0A8S2UVQ3_9BILA</name>
<feature type="compositionally biased region" description="Polar residues" evidence="1">
    <location>
        <begin position="55"/>
        <end position="73"/>
    </location>
</feature>
<evidence type="ECO:0000256" key="1">
    <source>
        <dbReference type="SAM" id="MobiDB-lite"/>
    </source>
</evidence>
<sequence>MLASRFRLSDSVRLLQLITAYRSPWCLTKHSMIRRSFYISPLSFDSSNPKPPPHTSSNNNDKSNTHSTVPGQQLYETVSDVSLSVLRKLRLRERNMNVKTILIGS</sequence>
<evidence type="ECO:0000313" key="2">
    <source>
        <dbReference type="EMBL" id="CAF1564630.1"/>
    </source>
</evidence>